<accession>A0A0T6AY92</accession>
<comment type="caution">
    <text evidence="3">The sequence shown here is derived from an EMBL/GenBank/DDBJ whole genome shotgun (WGS) entry which is preliminary data.</text>
</comment>
<dbReference type="EMBL" id="LJIG01022537">
    <property type="protein sequence ID" value="KRT80050.1"/>
    <property type="molecule type" value="Genomic_DNA"/>
</dbReference>
<dbReference type="OrthoDB" id="6775466at2759"/>
<name>A0A0T6AY92_9SCAR</name>
<dbReference type="InterPro" id="IPR045211">
    <property type="entry name" value="TFP11/STIP/Ntr1"/>
</dbReference>
<proteinExistence type="predicted"/>
<sequence>TSFKLRDSSSDSESDSFPRTGFGNQKSSTNATVTEITGDIAGLRNKRAPVNNSLINQGVGNWEKHTKGIGAKLLLQMGFQPGKGLGKDLQGISTPVEAHLRKGRGAIGAYGPEKTPTIVPKKEIKERVDIENLENKSKWKKNDMANKKTRYYYKSVDDVIEKGKRPGAYRNCGQAR</sequence>
<evidence type="ECO:0000256" key="1">
    <source>
        <dbReference type="SAM" id="MobiDB-lite"/>
    </source>
</evidence>
<feature type="non-terminal residue" evidence="3">
    <location>
        <position position="1"/>
    </location>
</feature>
<feature type="domain" description="G-patch" evidence="2">
    <location>
        <begin position="66"/>
        <end position="112"/>
    </location>
</feature>
<protein>
    <recommendedName>
        <fullName evidence="2">G-patch domain-containing protein</fullName>
    </recommendedName>
</protein>
<organism evidence="3 4">
    <name type="scientific">Oryctes borbonicus</name>
    <dbReference type="NCBI Taxonomy" id="1629725"/>
    <lineage>
        <taxon>Eukaryota</taxon>
        <taxon>Metazoa</taxon>
        <taxon>Ecdysozoa</taxon>
        <taxon>Arthropoda</taxon>
        <taxon>Hexapoda</taxon>
        <taxon>Insecta</taxon>
        <taxon>Pterygota</taxon>
        <taxon>Neoptera</taxon>
        <taxon>Endopterygota</taxon>
        <taxon>Coleoptera</taxon>
        <taxon>Polyphaga</taxon>
        <taxon>Scarabaeiformia</taxon>
        <taxon>Scarabaeidae</taxon>
        <taxon>Dynastinae</taxon>
        <taxon>Oryctes</taxon>
    </lineage>
</organism>
<dbReference type="PROSITE" id="PS50174">
    <property type="entry name" value="G_PATCH"/>
    <property type="match status" value="1"/>
</dbReference>
<reference evidence="3 4" key="1">
    <citation type="submission" date="2015-09" db="EMBL/GenBank/DDBJ databases">
        <title>Draft genome of the scarab beetle Oryctes borbonicus.</title>
        <authorList>
            <person name="Meyer J.M."/>
            <person name="Markov G.V."/>
            <person name="Baskaran P."/>
            <person name="Herrmann M."/>
            <person name="Sommer R.J."/>
            <person name="Roedelsperger C."/>
        </authorList>
    </citation>
    <scope>NUCLEOTIDE SEQUENCE [LARGE SCALE GENOMIC DNA]</scope>
    <source>
        <strain evidence="3">OB123</strain>
        <tissue evidence="3">Whole animal</tissue>
    </source>
</reference>
<dbReference type="Pfam" id="PF01585">
    <property type="entry name" value="G-patch"/>
    <property type="match status" value="1"/>
</dbReference>
<dbReference type="PANTHER" id="PTHR23329">
    <property type="entry name" value="TUFTELIN-INTERACTING PROTEIN 11-RELATED"/>
    <property type="match status" value="1"/>
</dbReference>
<gene>
    <name evidence="3" type="ORF">AMK59_8369</name>
</gene>
<keyword evidence="4" id="KW-1185">Reference proteome</keyword>
<dbReference type="PANTHER" id="PTHR23329:SF1">
    <property type="entry name" value="TUFTELIN-INTERACTING PROTEIN 11"/>
    <property type="match status" value="1"/>
</dbReference>
<evidence type="ECO:0000259" key="2">
    <source>
        <dbReference type="PROSITE" id="PS50174"/>
    </source>
</evidence>
<dbReference type="GO" id="GO:0071008">
    <property type="term" value="C:U2-type post-mRNA release spliceosomal complex"/>
    <property type="evidence" value="ECO:0007669"/>
    <property type="project" value="TreeGrafter"/>
</dbReference>
<dbReference type="InterPro" id="IPR000467">
    <property type="entry name" value="G_patch_dom"/>
</dbReference>
<dbReference type="AlphaFoldDB" id="A0A0T6AY92"/>
<dbReference type="GO" id="GO:0000390">
    <property type="term" value="P:spliceosomal complex disassembly"/>
    <property type="evidence" value="ECO:0007669"/>
    <property type="project" value="InterPro"/>
</dbReference>
<dbReference type="GO" id="GO:0003676">
    <property type="term" value="F:nucleic acid binding"/>
    <property type="evidence" value="ECO:0007669"/>
    <property type="project" value="InterPro"/>
</dbReference>
<evidence type="ECO:0000313" key="3">
    <source>
        <dbReference type="EMBL" id="KRT80050.1"/>
    </source>
</evidence>
<dbReference type="Proteomes" id="UP000051574">
    <property type="component" value="Unassembled WGS sequence"/>
</dbReference>
<dbReference type="SMART" id="SM00443">
    <property type="entry name" value="G_patch"/>
    <property type="match status" value="1"/>
</dbReference>
<evidence type="ECO:0000313" key="4">
    <source>
        <dbReference type="Proteomes" id="UP000051574"/>
    </source>
</evidence>
<feature type="region of interest" description="Disordered" evidence="1">
    <location>
        <begin position="1"/>
        <end position="30"/>
    </location>
</feature>